<reference evidence="6 7" key="1">
    <citation type="submission" date="2020-05" db="EMBL/GenBank/DDBJ databases">
        <title>MicrobeNet Type strains.</title>
        <authorList>
            <person name="Nicholson A.C."/>
        </authorList>
    </citation>
    <scope>NUCLEOTIDE SEQUENCE [LARGE SCALE GENOMIC DNA]</scope>
    <source>
        <strain evidence="6 7">JCM 3224</strain>
    </source>
</reference>
<evidence type="ECO:0000313" key="6">
    <source>
        <dbReference type="EMBL" id="NNH72993.1"/>
    </source>
</evidence>
<dbReference type="Gene3D" id="3.90.1720.10">
    <property type="entry name" value="endopeptidase domain like (from Nostoc punctiforme)"/>
    <property type="match status" value="1"/>
</dbReference>
<proteinExistence type="inferred from homology"/>
<keyword evidence="3" id="KW-0378">Hydrolase</keyword>
<dbReference type="Proteomes" id="UP000586827">
    <property type="component" value="Unassembled WGS sequence"/>
</dbReference>
<gene>
    <name evidence="6" type="ORF">HLB23_24555</name>
</gene>
<name>A0A849C2N1_9NOCA</name>
<dbReference type="Pfam" id="PF00877">
    <property type="entry name" value="NLPC_P60"/>
    <property type="match status" value="1"/>
</dbReference>
<dbReference type="SUPFAM" id="SSF54001">
    <property type="entry name" value="Cysteine proteinases"/>
    <property type="match status" value="1"/>
</dbReference>
<dbReference type="PANTHER" id="PTHR47359">
    <property type="entry name" value="PEPTIDOGLYCAN DL-ENDOPEPTIDASE CWLO"/>
    <property type="match status" value="1"/>
</dbReference>
<evidence type="ECO:0000256" key="2">
    <source>
        <dbReference type="ARBA" id="ARBA00022670"/>
    </source>
</evidence>
<evidence type="ECO:0000256" key="4">
    <source>
        <dbReference type="ARBA" id="ARBA00022807"/>
    </source>
</evidence>
<evidence type="ECO:0000256" key="1">
    <source>
        <dbReference type="ARBA" id="ARBA00007074"/>
    </source>
</evidence>
<keyword evidence="2" id="KW-0645">Protease</keyword>
<dbReference type="PROSITE" id="PS51935">
    <property type="entry name" value="NLPC_P60"/>
    <property type="match status" value="1"/>
</dbReference>
<evidence type="ECO:0000256" key="3">
    <source>
        <dbReference type="ARBA" id="ARBA00022801"/>
    </source>
</evidence>
<comment type="similarity">
    <text evidence="1">Belongs to the peptidase C40 family.</text>
</comment>
<organism evidence="6 7">
    <name type="scientific">Nocardia uniformis</name>
    <dbReference type="NCBI Taxonomy" id="53432"/>
    <lineage>
        <taxon>Bacteria</taxon>
        <taxon>Bacillati</taxon>
        <taxon>Actinomycetota</taxon>
        <taxon>Actinomycetes</taxon>
        <taxon>Mycobacteriales</taxon>
        <taxon>Nocardiaceae</taxon>
        <taxon>Nocardia</taxon>
    </lineage>
</organism>
<sequence length="292" mass="31204">MTIEIGRQRGISEHGITAALLAATTESDLRNFANTNVPESLRYDHDAVGSDHDSLGPWQIRASLHGAVGIAQLMNPTHQANWFYDQLEKIPDWPTMPPTALAQAVERSAKPEAYSHDIDRVAQLLSHLAPLIGIPSPACAQSAPAGDGFGHRVLAAAQPWVGTPYVWGGGDENGPTNGGFDCSGLVLYAVHAASGGQITLPHYTQAQQDDPRASIIGADQRRPGDLIYFTIPGQQDSHHVVIYAGDIDGTEMVLHAATFGVPLGYSPLSQWAGERWDIRRFGPAPDGGSGHD</sequence>
<dbReference type="InterPro" id="IPR038765">
    <property type="entry name" value="Papain-like_cys_pep_sf"/>
</dbReference>
<dbReference type="EMBL" id="JABELX010000009">
    <property type="protein sequence ID" value="NNH72993.1"/>
    <property type="molecule type" value="Genomic_DNA"/>
</dbReference>
<evidence type="ECO:0000313" key="7">
    <source>
        <dbReference type="Proteomes" id="UP000586827"/>
    </source>
</evidence>
<dbReference type="InterPro" id="IPR051794">
    <property type="entry name" value="PG_Endopeptidase_C40"/>
</dbReference>
<protein>
    <submittedName>
        <fullName evidence="6">C40 family peptidase</fullName>
    </submittedName>
</protein>
<evidence type="ECO:0000259" key="5">
    <source>
        <dbReference type="PROSITE" id="PS51935"/>
    </source>
</evidence>
<dbReference type="PANTHER" id="PTHR47359:SF3">
    <property type="entry name" value="NLP_P60 DOMAIN-CONTAINING PROTEIN-RELATED"/>
    <property type="match status" value="1"/>
</dbReference>
<comment type="caution">
    <text evidence="6">The sequence shown here is derived from an EMBL/GenBank/DDBJ whole genome shotgun (WGS) entry which is preliminary data.</text>
</comment>
<keyword evidence="7" id="KW-1185">Reference proteome</keyword>
<dbReference type="InterPro" id="IPR000064">
    <property type="entry name" value="NLP_P60_dom"/>
</dbReference>
<dbReference type="GO" id="GO:0008234">
    <property type="term" value="F:cysteine-type peptidase activity"/>
    <property type="evidence" value="ECO:0007669"/>
    <property type="project" value="UniProtKB-KW"/>
</dbReference>
<keyword evidence="4" id="KW-0788">Thiol protease</keyword>
<feature type="domain" description="NlpC/P60" evidence="5">
    <location>
        <begin position="147"/>
        <end position="282"/>
    </location>
</feature>
<dbReference type="AlphaFoldDB" id="A0A849C2N1"/>
<accession>A0A849C2N1</accession>
<dbReference type="GO" id="GO:0006508">
    <property type="term" value="P:proteolysis"/>
    <property type="evidence" value="ECO:0007669"/>
    <property type="project" value="UniProtKB-KW"/>
</dbReference>